<dbReference type="GO" id="GO:0003700">
    <property type="term" value="F:DNA-binding transcription factor activity"/>
    <property type="evidence" value="ECO:0007669"/>
    <property type="project" value="InterPro"/>
</dbReference>
<keyword evidence="1" id="KW-0238">DNA-binding</keyword>
<dbReference type="InterPro" id="IPR009061">
    <property type="entry name" value="DNA-bd_dom_put_sf"/>
</dbReference>
<feature type="domain" description="HTH merR-type" evidence="2">
    <location>
        <begin position="15"/>
        <end position="85"/>
    </location>
</feature>
<dbReference type="eggNOG" id="COG0789">
    <property type="taxonomic scope" value="Bacteria"/>
</dbReference>
<dbReference type="PANTHER" id="PTHR30204">
    <property type="entry name" value="REDOX-CYCLING DRUG-SENSING TRANSCRIPTIONAL ACTIVATOR SOXR"/>
    <property type="match status" value="1"/>
</dbReference>
<evidence type="ECO:0000259" key="2">
    <source>
        <dbReference type="PROSITE" id="PS50937"/>
    </source>
</evidence>
<sequence length="251" mass="28767">MAPKANKAVDRTRWPYRMRDLCERTGLDRQTIHFYITKQLVPEGFKTGRNMAYYGEEHLERLRLVLELKNERFLPLDTIRAVLNGDDDGFTPEQRSLLSEVKGRVSDVLGPLEPRPDGSPRERVRVSELVERYAITAAELTELDGLGLLNLVATDAEPHLPADDLWLVELWHDLRGAGFTRERGFEVADLALYADTIRGLFQAELRTLTPRLARLPADEVAELFRKGLPLINAFLTRFHQAKARDFFRSLD</sequence>
<keyword evidence="4" id="KW-1185">Reference proteome</keyword>
<gene>
    <name evidence="3" type="ORF">PPSIR1_37519</name>
</gene>
<evidence type="ECO:0000313" key="3">
    <source>
        <dbReference type="EMBL" id="EDM76911.1"/>
    </source>
</evidence>
<dbReference type="Gene3D" id="1.10.1660.10">
    <property type="match status" value="1"/>
</dbReference>
<organism evidence="3 4">
    <name type="scientific">Plesiocystis pacifica SIR-1</name>
    <dbReference type="NCBI Taxonomy" id="391625"/>
    <lineage>
        <taxon>Bacteria</taxon>
        <taxon>Pseudomonadati</taxon>
        <taxon>Myxococcota</taxon>
        <taxon>Polyangia</taxon>
        <taxon>Nannocystales</taxon>
        <taxon>Nannocystaceae</taxon>
        <taxon>Plesiocystis</taxon>
    </lineage>
</organism>
<dbReference type="InterPro" id="IPR000551">
    <property type="entry name" value="MerR-type_HTH_dom"/>
</dbReference>
<dbReference type="PANTHER" id="PTHR30204:SF93">
    <property type="entry name" value="HTH MERR-TYPE DOMAIN-CONTAINING PROTEIN"/>
    <property type="match status" value="1"/>
</dbReference>
<dbReference type="GO" id="GO:0003677">
    <property type="term" value="F:DNA binding"/>
    <property type="evidence" value="ECO:0007669"/>
    <property type="project" value="UniProtKB-KW"/>
</dbReference>
<proteinExistence type="predicted"/>
<dbReference type="EMBL" id="ABCS01000055">
    <property type="protein sequence ID" value="EDM76911.1"/>
    <property type="molecule type" value="Genomic_DNA"/>
</dbReference>
<protein>
    <recommendedName>
        <fullName evidence="2">HTH merR-type domain-containing protein</fullName>
    </recommendedName>
</protein>
<dbReference type="AlphaFoldDB" id="A6GB29"/>
<dbReference type="OrthoDB" id="9802944at2"/>
<dbReference type="SMART" id="SM00422">
    <property type="entry name" value="HTH_MERR"/>
    <property type="match status" value="1"/>
</dbReference>
<accession>A6GB29</accession>
<dbReference type="SUPFAM" id="SSF46955">
    <property type="entry name" value="Putative DNA-binding domain"/>
    <property type="match status" value="1"/>
</dbReference>
<name>A6GB29_9BACT</name>
<comment type="caution">
    <text evidence="3">The sequence shown here is derived from an EMBL/GenBank/DDBJ whole genome shotgun (WGS) entry which is preliminary data.</text>
</comment>
<reference evidence="3 4" key="1">
    <citation type="submission" date="2007-06" db="EMBL/GenBank/DDBJ databases">
        <authorList>
            <person name="Shimkets L."/>
            <person name="Ferriera S."/>
            <person name="Johnson J."/>
            <person name="Kravitz S."/>
            <person name="Beeson K."/>
            <person name="Sutton G."/>
            <person name="Rogers Y.-H."/>
            <person name="Friedman R."/>
            <person name="Frazier M."/>
            <person name="Venter J.C."/>
        </authorList>
    </citation>
    <scope>NUCLEOTIDE SEQUENCE [LARGE SCALE GENOMIC DNA]</scope>
    <source>
        <strain evidence="3 4">SIR-1</strain>
    </source>
</reference>
<dbReference type="STRING" id="391625.PPSIR1_37519"/>
<dbReference type="RefSeq" id="WP_006973920.1">
    <property type="nucleotide sequence ID" value="NZ_ABCS01000055.1"/>
</dbReference>
<dbReference type="Proteomes" id="UP000005801">
    <property type="component" value="Unassembled WGS sequence"/>
</dbReference>
<evidence type="ECO:0000256" key="1">
    <source>
        <dbReference type="ARBA" id="ARBA00023125"/>
    </source>
</evidence>
<dbReference type="InterPro" id="IPR047057">
    <property type="entry name" value="MerR_fam"/>
</dbReference>
<evidence type="ECO:0000313" key="4">
    <source>
        <dbReference type="Proteomes" id="UP000005801"/>
    </source>
</evidence>
<dbReference type="Pfam" id="PF13411">
    <property type="entry name" value="MerR_1"/>
    <property type="match status" value="1"/>
</dbReference>
<dbReference type="PROSITE" id="PS50937">
    <property type="entry name" value="HTH_MERR_2"/>
    <property type="match status" value="1"/>
</dbReference>